<evidence type="ECO:0000259" key="8">
    <source>
        <dbReference type="PROSITE" id="PS50893"/>
    </source>
</evidence>
<evidence type="ECO:0000256" key="6">
    <source>
        <dbReference type="ARBA" id="ARBA00022840"/>
    </source>
</evidence>
<sequence>MMLEVKDLKTYFRVVNGQVAQAVDGISFGLERGKTLALVGESGCGKSQTAFSIMRLIAENGFHPSGKVYLDRRDLTRLDEETMRTIRGNDIGMIFQEPMTSLNPLYKISNQLEEALRIHREMQSGDARLRSIELLEQVGIPDPEKRIDDYPHQLSGGMKQRVMIAMALACEPKLLIADEPTTALDVTIQAQVLKLMADLQKKMGMAILLITHDMGIVNQMADDICIMYAGRIVEHGTREQVFSNMSHPYTRRLFDSIPKAGDQPYLLNTIPGMVPPATEYGEGCLFADRCSFVMDVCHRMDSPIYTLERGHTVRCHLFETKTGATVEEDKARISAPPKPIAPETLVSIKALKTWFPVRKGVFRTVSAHVKAVDHVDLDIQRGSTVALVGESGCGKTTLGESILRLNREVRGTVRFRGQDLMDLSNADMKKMRKSLQVIFQDPFGSLSPRMRIEDIVGEGLEVHFPQLTEQERKDRIAKALKEVGLGASAMERYPHEFSGGQRQRISIARSLILEPEFLVLDEPTSALDVSVQAQVLNLLRELQAAHKLTYLFITHNLSVVQYMADVVAIMYLGRIVEYAPAKHLFDKPLHPYTQTLLKAVPTLGERKPFEAVVGDVPSPLNPPKGCHFHPRCPIFRSEPEGSSLRKKCLEQYPEQKFKGNTCVACHAVG</sequence>
<keyword evidence="7" id="KW-0472">Membrane</keyword>
<keyword evidence="4" id="KW-1003">Cell membrane</keyword>
<comment type="subcellular location">
    <subcellularLocation>
        <location evidence="1">Cell inner membrane</location>
        <topology evidence="1">Peripheral membrane protein</topology>
    </subcellularLocation>
</comment>
<dbReference type="Pfam" id="PF00005">
    <property type="entry name" value="ABC_tran"/>
    <property type="match status" value="2"/>
</dbReference>
<dbReference type="InterPro" id="IPR003439">
    <property type="entry name" value="ABC_transporter-like_ATP-bd"/>
</dbReference>
<comment type="caution">
    <text evidence="9">The sequence shown here is derived from an EMBL/GenBank/DDBJ whole genome shotgun (WGS) entry which is preliminary data.</text>
</comment>
<dbReference type="InterPro" id="IPR017871">
    <property type="entry name" value="ABC_transporter-like_CS"/>
</dbReference>
<dbReference type="InterPro" id="IPR013563">
    <property type="entry name" value="Oligopep_ABC_C"/>
</dbReference>
<evidence type="ECO:0000256" key="3">
    <source>
        <dbReference type="ARBA" id="ARBA00022448"/>
    </source>
</evidence>
<dbReference type="NCBIfam" id="TIGR01727">
    <property type="entry name" value="oligo_HPY"/>
    <property type="match status" value="2"/>
</dbReference>
<protein>
    <submittedName>
        <fullName evidence="9">ABC-type oligopeptide/dipeptide transport system, ATPase component</fullName>
        <ecNumber evidence="9">3.6.3.-</ecNumber>
    </submittedName>
</protein>
<dbReference type="InParanoid" id="M1ZD84"/>
<dbReference type="PANTHER" id="PTHR43297:SF2">
    <property type="entry name" value="DIPEPTIDE TRANSPORT ATP-BINDING PROTEIN DPPD"/>
    <property type="match status" value="1"/>
</dbReference>
<dbReference type="InterPro" id="IPR027417">
    <property type="entry name" value="P-loop_NTPase"/>
</dbReference>
<dbReference type="InterPro" id="IPR003593">
    <property type="entry name" value="AAA+_ATPase"/>
</dbReference>
<reference evidence="9 10" key="1">
    <citation type="journal article" date="2013" name="Front. Microbiol.">
        <title>The genome of Nitrospina gracilis illuminates the metabolism and evolution of the major marine nitrite oxidizer.</title>
        <authorList>
            <person name="Luecker S."/>
            <person name="Nowka B."/>
            <person name="Rattei T."/>
            <person name="Spieck E."/>
            <person name="and Daims H."/>
        </authorList>
    </citation>
    <scope>NUCLEOTIDE SEQUENCE [LARGE SCALE GENOMIC DNA]</scope>
    <source>
        <strain evidence="9 10">3/211</strain>
    </source>
</reference>
<evidence type="ECO:0000313" key="10">
    <source>
        <dbReference type="Proteomes" id="UP000011704"/>
    </source>
</evidence>
<dbReference type="Gene3D" id="3.40.50.300">
    <property type="entry name" value="P-loop containing nucleotide triphosphate hydrolases"/>
    <property type="match status" value="2"/>
</dbReference>
<feature type="domain" description="ABC transporter" evidence="8">
    <location>
        <begin position="356"/>
        <end position="597"/>
    </location>
</feature>
<evidence type="ECO:0000256" key="7">
    <source>
        <dbReference type="ARBA" id="ARBA00023136"/>
    </source>
</evidence>
<evidence type="ECO:0000313" key="9">
    <source>
        <dbReference type="EMBL" id="CCQ91389.1"/>
    </source>
</evidence>
<dbReference type="SUPFAM" id="SSF52540">
    <property type="entry name" value="P-loop containing nucleoside triphosphate hydrolases"/>
    <property type="match status" value="2"/>
</dbReference>
<keyword evidence="9" id="KW-0378">Hydrolase</keyword>
<dbReference type="OrthoDB" id="9802264at2"/>
<dbReference type="SMART" id="SM00382">
    <property type="entry name" value="AAA"/>
    <property type="match status" value="2"/>
</dbReference>
<dbReference type="EMBL" id="CAQJ01000072">
    <property type="protein sequence ID" value="CCQ91389.1"/>
    <property type="molecule type" value="Genomic_DNA"/>
</dbReference>
<dbReference type="GO" id="GO:0005886">
    <property type="term" value="C:plasma membrane"/>
    <property type="evidence" value="ECO:0007669"/>
    <property type="project" value="UniProtKB-SubCell"/>
</dbReference>
<dbReference type="NCBIfam" id="NF007739">
    <property type="entry name" value="PRK10419.1"/>
    <property type="match status" value="2"/>
</dbReference>
<dbReference type="NCBIfam" id="NF008453">
    <property type="entry name" value="PRK11308.1"/>
    <property type="match status" value="2"/>
</dbReference>
<accession>M1ZD84</accession>
<dbReference type="FunFam" id="3.40.50.300:FF:000016">
    <property type="entry name" value="Oligopeptide ABC transporter ATP-binding component"/>
    <property type="match status" value="2"/>
</dbReference>
<dbReference type="FunCoup" id="M1ZD84">
    <property type="interactions" value="151"/>
</dbReference>
<organism evidence="9 10">
    <name type="scientific">Nitrospina gracilis (strain 3/211)</name>
    <dbReference type="NCBI Taxonomy" id="1266370"/>
    <lineage>
        <taxon>Bacteria</taxon>
        <taxon>Pseudomonadati</taxon>
        <taxon>Nitrospinota/Tectimicrobiota group</taxon>
        <taxon>Nitrospinota</taxon>
        <taxon>Nitrospinia</taxon>
        <taxon>Nitrospinales</taxon>
        <taxon>Nitrospinaceae</taxon>
        <taxon>Nitrospina</taxon>
    </lineage>
</organism>
<evidence type="ECO:0000256" key="1">
    <source>
        <dbReference type="ARBA" id="ARBA00004417"/>
    </source>
</evidence>
<dbReference type="STRING" id="1266370.NITGR_650014"/>
<dbReference type="PROSITE" id="PS00211">
    <property type="entry name" value="ABC_TRANSPORTER_1"/>
    <property type="match status" value="2"/>
</dbReference>
<gene>
    <name evidence="9" type="ORF">NITGR_650014</name>
</gene>
<keyword evidence="5" id="KW-0547">Nucleotide-binding</keyword>
<name>M1ZD84_NITG3</name>
<keyword evidence="6" id="KW-0067">ATP-binding</keyword>
<dbReference type="InterPro" id="IPR050388">
    <property type="entry name" value="ABC_Ni/Peptide_Import"/>
</dbReference>
<keyword evidence="10" id="KW-1185">Reference proteome</keyword>
<dbReference type="GO" id="GO:0015833">
    <property type="term" value="P:peptide transport"/>
    <property type="evidence" value="ECO:0007669"/>
    <property type="project" value="InterPro"/>
</dbReference>
<dbReference type="GO" id="GO:0005524">
    <property type="term" value="F:ATP binding"/>
    <property type="evidence" value="ECO:0007669"/>
    <property type="project" value="UniProtKB-KW"/>
</dbReference>
<proteinExistence type="inferred from homology"/>
<evidence type="ECO:0000256" key="5">
    <source>
        <dbReference type="ARBA" id="ARBA00022741"/>
    </source>
</evidence>
<comment type="similarity">
    <text evidence="2">Belongs to the ABC transporter superfamily.</text>
</comment>
<evidence type="ECO:0000256" key="4">
    <source>
        <dbReference type="ARBA" id="ARBA00022475"/>
    </source>
</evidence>
<dbReference type="HOGENOM" id="CLU_000604_86_2_0"/>
<dbReference type="RefSeq" id="WP_005010031.1">
    <property type="nucleotide sequence ID" value="NZ_HG422173.1"/>
</dbReference>
<dbReference type="EC" id="3.6.3.-" evidence="9"/>
<keyword evidence="3" id="KW-0813">Transport</keyword>
<evidence type="ECO:0000256" key="2">
    <source>
        <dbReference type="ARBA" id="ARBA00005417"/>
    </source>
</evidence>
<dbReference type="Pfam" id="PF08352">
    <property type="entry name" value="oligo_HPY"/>
    <property type="match status" value="2"/>
</dbReference>
<dbReference type="AlphaFoldDB" id="M1ZD84"/>
<dbReference type="CDD" id="cd03257">
    <property type="entry name" value="ABC_NikE_OppD_transporters"/>
    <property type="match status" value="2"/>
</dbReference>
<dbReference type="PANTHER" id="PTHR43297">
    <property type="entry name" value="OLIGOPEPTIDE TRANSPORT ATP-BINDING PROTEIN APPD"/>
    <property type="match status" value="1"/>
</dbReference>
<feature type="domain" description="ABC transporter" evidence="8">
    <location>
        <begin position="3"/>
        <end position="254"/>
    </location>
</feature>
<dbReference type="PROSITE" id="PS50893">
    <property type="entry name" value="ABC_TRANSPORTER_2"/>
    <property type="match status" value="2"/>
</dbReference>
<dbReference type="Proteomes" id="UP000011704">
    <property type="component" value="Unassembled WGS sequence"/>
</dbReference>
<dbReference type="GO" id="GO:0016887">
    <property type="term" value="F:ATP hydrolysis activity"/>
    <property type="evidence" value="ECO:0007669"/>
    <property type="project" value="InterPro"/>
</dbReference>